<comment type="caution">
    <text evidence="1">The sequence shown here is derived from an EMBL/GenBank/DDBJ whole genome shotgun (WGS) entry which is preliminary data.</text>
</comment>
<protein>
    <submittedName>
        <fullName evidence="1">Uncharacterized protein</fullName>
    </submittedName>
</protein>
<accession>A0A8J2P008</accession>
<name>A0A8J2P008_9HEXA</name>
<dbReference type="EMBL" id="CAJVCH010125955">
    <property type="protein sequence ID" value="CAG7725718.1"/>
    <property type="molecule type" value="Genomic_DNA"/>
</dbReference>
<organism evidence="1 2">
    <name type="scientific">Allacma fusca</name>
    <dbReference type="NCBI Taxonomy" id="39272"/>
    <lineage>
        <taxon>Eukaryota</taxon>
        <taxon>Metazoa</taxon>
        <taxon>Ecdysozoa</taxon>
        <taxon>Arthropoda</taxon>
        <taxon>Hexapoda</taxon>
        <taxon>Collembola</taxon>
        <taxon>Symphypleona</taxon>
        <taxon>Sminthuridae</taxon>
        <taxon>Allacma</taxon>
    </lineage>
</organism>
<evidence type="ECO:0000313" key="2">
    <source>
        <dbReference type="Proteomes" id="UP000708208"/>
    </source>
</evidence>
<dbReference type="AlphaFoldDB" id="A0A8J2P008"/>
<gene>
    <name evidence="1" type="ORF">AFUS01_LOCUS14665</name>
</gene>
<evidence type="ECO:0000313" key="1">
    <source>
        <dbReference type="EMBL" id="CAG7725718.1"/>
    </source>
</evidence>
<feature type="non-terminal residue" evidence="1">
    <location>
        <position position="1"/>
    </location>
</feature>
<proteinExistence type="predicted"/>
<reference evidence="1" key="1">
    <citation type="submission" date="2021-06" db="EMBL/GenBank/DDBJ databases">
        <authorList>
            <person name="Hodson N. C."/>
            <person name="Mongue J. A."/>
            <person name="Jaron S. K."/>
        </authorList>
    </citation>
    <scope>NUCLEOTIDE SEQUENCE</scope>
</reference>
<dbReference type="Proteomes" id="UP000708208">
    <property type="component" value="Unassembled WGS sequence"/>
</dbReference>
<keyword evidence="2" id="KW-1185">Reference proteome</keyword>
<sequence length="41" mass="4708">IQMLRLKIDCLKLEMGNLKGEFRNQVEMLISKVDGDFLPNG</sequence>